<name>A0A8S0SCK6_OLEEU</name>
<keyword evidence="1" id="KW-0479">Metal-binding</keyword>
<dbReference type="AlphaFoldDB" id="A0A8S0SCK6"/>
<sequence>MAQVQYQSKPCNNTTTNGRLKLFGFNVVEEEGLESTKTTSGTPEPATFLISDCREYDCQYCGRKFANSQALGGHQNAHKKERKQLKLAKMQAASPKATLFAPPPHLLFQPPSPPWVCIPRASPDFLVSHGNAFPMNGKSIANVPCTCSVGESSLKSIGPESGKAHNGSLHGPSLSRFSMANDAPNVYDAFGLNLHLSLAPAP</sequence>
<dbReference type="InterPro" id="IPR044299">
    <property type="entry name" value="GIS3/ZFP5/ZFP6"/>
</dbReference>
<evidence type="ECO:0000259" key="2">
    <source>
        <dbReference type="PROSITE" id="PS50157"/>
    </source>
</evidence>
<keyword evidence="1" id="KW-0863">Zinc-finger</keyword>
<dbReference type="GO" id="GO:0000976">
    <property type="term" value="F:transcription cis-regulatory region binding"/>
    <property type="evidence" value="ECO:0007669"/>
    <property type="project" value="TreeGrafter"/>
</dbReference>
<dbReference type="GO" id="GO:0008270">
    <property type="term" value="F:zinc ion binding"/>
    <property type="evidence" value="ECO:0007669"/>
    <property type="project" value="UniProtKB-KW"/>
</dbReference>
<dbReference type="OrthoDB" id="772256at2759"/>
<dbReference type="Proteomes" id="UP000594638">
    <property type="component" value="Unassembled WGS sequence"/>
</dbReference>
<reference evidence="3 4" key="1">
    <citation type="submission" date="2019-12" db="EMBL/GenBank/DDBJ databases">
        <authorList>
            <person name="Alioto T."/>
            <person name="Alioto T."/>
            <person name="Gomez Garrido J."/>
        </authorList>
    </citation>
    <scope>NUCLEOTIDE SEQUENCE [LARGE SCALE GENOMIC DNA]</scope>
</reference>
<dbReference type="GO" id="GO:0005634">
    <property type="term" value="C:nucleus"/>
    <property type="evidence" value="ECO:0007669"/>
    <property type="project" value="TreeGrafter"/>
</dbReference>
<dbReference type="GO" id="GO:0003700">
    <property type="term" value="F:DNA-binding transcription factor activity"/>
    <property type="evidence" value="ECO:0007669"/>
    <property type="project" value="TreeGrafter"/>
</dbReference>
<evidence type="ECO:0000313" key="4">
    <source>
        <dbReference type="Proteomes" id="UP000594638"/>
    </source>
</evidence>
<keyword evidence="1" id="KW-0862">Zinc</keyword>
<dbReference type="SUPFAM" id="SSF57667">
    <property type="entry name" value="beta-beta-alpha zinc fingers"/>
    <property type="match status" value="1"/>
</dbReference>
<accession>A0A8S0SCK6</accession>
<dbReference type="InterPro" id="IPR036236">
    <property type="entry name" value="Znf_C2H2_sf"/>
</dbReference>
<dbReference type="EMBL" id="CACTIH010004154">
    <property type="protein sequence ID" value="CAA2989818.1"/>
    <property type="molecule type" value="Genomic_DNA"/>
</dbReference>
<gene>
    <name evidence="3" type="ORF">OLEA9_A069186</name>
</gene>
<protein>
    <submittedName>
        <fullName evidence="3">Zinc finger 6-like</fullName>
    </submittedName>
</protein>
<dbReference type="GO" id="GO:0010090">
    <property type="term" value="P:trichome morphogenesis"/>
    <property type="evidence" value="ECO:0007669"/>
    <property type="project" value="InterPro"/>
</dbReference>
<dbReference type="PANTHER" id="PTHR46353:SF9">
    <property type="entry name" value="ZINC FINGER PROTEIN GIS3"/>
    <property type="match status" value="1"/>
</dbReference>
<dbReference type="GO" id="GO:0009736">
    <property type="term" value="P:cytokinin-activated signaling pathway"/>
    <property type="evidence" value="ECO:0007669"/>
    <property type="project" value="TreeGrafter"/>
</dbReference>
<dbReference type="Gene3D" id="3.30.160.60">
    <property type="entry name" value="Classic Zinc Finger"/>
    <property type="match status" value="1"/>
</dbReference>
<dbReference type="PROSITE" id="PS50157">
    <property type="entry name" value="ZINC_FINGER_C2H2_2"/>
    <property type="match status" value="1"/>
</dbReference>
<dbReference type="PANTHER" id="PTHR46353">
    <property type="entry name" value="ZINC FINGER PROTEIN 5"/>
    <property type="match status" value="1"/>
</dbReference>
<dbReference type="PROSITE" id="PS00028">
    <property type="entry name" value="ZINC_FINGER_C2H2_1"/>
    <property type="match status" value="1"/>
</dbReference>
<keyword evidence="4" id="KW-1185">Reference proteome</keyword>
<feature type="domain" description="C2H2-type" evidence="2">
    <location>
        <begin position="56"/>
        <end position="83"/>
    </location>
</feature>
<dbReference type="GO" id="GO:0009740">
    <property type="term" value="P:gibberellic acid mediated signaling pathway"/>
    <property type="evidence" value="ECO:0007669"/>
    <property type="project" value="TreeGrafter"/>
</dbReference>
<comment type="caution">
    <text evidence="3">The sequence shown here is derived from an EMBL/GenBank/DDBJ whole genome shotgun (WGS) entry which is preliminary data.</text>
</comment>
<organism evidence="3 4">
    <name type="scientific">Olea europaea subsp. europaea</name>
    <dbReference type="NCBI Taxonomy" id="158383"/>
    <lineage>
        <taxon>Eukaryota</taxon>
        <taxon>Viridiplantae</taxon>
        <taxon>Streptophyta</taxon>
        <taxon>Embryophyta</taxon>
        <taxon>Tracheophyta</taxon>
        <taxon>Spermatophyta</taxon>
        <taxon>Magnoliopsida</taxon>
        <taxon>eudicotyledons</taxon>
        <taxon>Gunneridae</taxon>
        <taxon>Pentapetalae</taxon>
        <taxon>asterids</taxon>
        <taxon>lamiids</taxon>
        <taxon>Lamiales</taxon>
        <taxon>Oleaceae</taxon>
        <taxon>Oleeae</taxon>
        <taxon>Olea</taxon>
    </lineage>
</organism>
<dbReference type="InterPro" id="IPR013087">
    <property type="entry name" value="Znf_C2H2_type"/>
</dbReference>
<proteinExistence type="predicted"/>
<evidence type="ECO:0000313" key="3">
    <source>
        <dbReference type="EMBL" id="CAA2989818.1"/>
    </source>
</evidence>
<evidence type="ECO:0000256" key="1">
    <source>
        <dbReference type="PROSITE-ProRule" id="PRU00042"/>
    </source>
</evidence>
<dbReference type="Gramene" id="OE9A069186T1">
    <property type="protein sequence ID" value="OE9A069186C1"/>
    <property type="gene ID" value="OE9A069186"/>
</dbReference>